<sequence>QFVKIPYKFNEVGQWRIESKEKMRAEGIKSPDIFDTYAMAWLVDYIPAGMELDHTNSSDELLAWAKQSLSH</sequence>
<comment type="caution">
    <text evidence="1">The sequence shown here is derived from an EMBL/GenBank/DDBJ whole genome shotgun (WGS) entry which is preliminary data.</text>
</comment>
<organism evidence="1 2">
    <name type="scientific">Spartinivicinus marinus</name>
    <dbReference type="NCBI Taxonomy" id="2994442"/>
    <lineage>
        <taxon>Bacteria</taxon>
        <taxon>Pseudomonadati</taxon>
        <taxon>Pseudomonadota</taxon>
        <taxon>Gammaproteobacteria</taxon>
        <taxon>Oceanospirillales</taxon>
        <taxon>Zooshikellaceae</taxon>
        <taxon>Spartinivicinus</taxon>
    </lineage>
</organism>
<gene>
    <name evidence="1" type="ORF">H0A36_29680</name>
</gene>
<dbReference type="EMBL" id="JACCKB010000317">
    <property type="protein sequence ID" value="NYZ70185.1"/>
    <property type="molecule type" value="Genomic_DNA"/>
</dbReference>
<dbReference type="Gene3D" id="3.30.420.240">
    <property type="match status" value="1"/>
</dbReference>
<dbReference type="RefSeq" id="WP_353618616.1">
    <property type="nucleotide sequence ID" value="NZ_JACCKB010000317.1"/>
</dbReference>
<feature type="non-terminal residue" evidence="1">
    <location>
        <position position="1"/>
    </location>
</feature>
<name>A0A853IMD1_9GAMM</name>
<evidence type="ECO:0000313" key="1">
    <source>
        <dbReference type="EMBL" id="NYZ70185.1"/>
    </source>
</evidence>
<protein>
    <submittedName>
        <fullName evidence="1">Terminase</fullName>
    </submittedName>
</protein>
<proteinExistence type="predicted"/>
<reference evidence="1 2" key="1">
    <citation type="submission" date="2020-07" db="EMBL/GenBank/DDBJ databases">
        <title>Endozoicomonas sp. nov., isolated from sediment.</title>
        <authorList>
            <person name="Gu T."/>
        </authorList>
    </citation>
    <scope>NUCLEOTIDE SEQUENCE [LARGE SCALE GENOMIC DNA]</scope>
    <source>
        <strain evidence="1 2">SM1973</strain>
    </source>
</reference>
<dbReference type="AlphaFoldDB" id="A0A853IMD1"/>
<keyword evidence="2" id="KW-1185">Reference proteome</keyword>
<accession>A0A853IMD1</accession>
<dbReference type="Proteomes" id="UP000569732">
    <property type="component" value="Unassembled WGS sequence"/>
</dbReference>
<evidence type="ECO:0000313" key="2">
    <source>
        <dbReference type="Proteomes" id="UP000569732"/>
    </source>
</evidence>